<evidence type="ECO:0000256" key="1">
    <source>
        <dbReference type="SAM" id="MobiDB-lite"/>
    </source>
</evidence>
<feature type="compositionally biased region" description="Polar residues" evidence="1">
    <location>
        <begin position="65"/>
        <end position="82"/>
    </location>
</feature>
<dbReference type="EMBL" id="BPQB01000013">
    <property type="protein sequence ID" value="GJE89556.1"/>
    <property type="molecule type" value="Genomic_DNA"/>
</dbReference>
<name>A0A9P3G764_9APHY</name>
<dbReference type="AlphaFoldDB" id="A0A9P3G764"/>
<protein>
    <submittedName>
        <fullName evidence="2">Uncharacterized protein</fullName>
    </submittedName>
</protein>
<gene>
    <name evidence="2" type="ORF">PsYK624_056590</name>
</gene>
<evidence type="ECO:0000313" key="2">
    <source>
        <dbReference type="EMBL" id="GJE89556.1"/>
    </source>
</evidence>
<proteinExistence type="predicted"/>
<dbReference type="PROSITE" id="PS51257">
    <property type="entry name" value="PROKAR_LIPOPROTEIN"/>
    <property type="match status" value="1"/>
</dbReference>
<sequence length="82" mass="8665">MGVTCGRASPDAQRQAPRSCLPPASVSLTGCLLHSAAQQISIAADDAVRWATGVQRALRRPDASKTPSPGQQRMPTVTLFYS</sequence>
<feature type="region of interest" description="Disordered" evidence="1">
    <location>
        <begin position="1"/>
        <end position="20"/>
    </location>
</feature>
<comment type="caution">
    <text evidence="2">The sequence shown here is derived from an EMBL/GenBank/DDBJ whole genome shotgun (WGS) entry which is preliminary data.</text>
</comment>
<reference evidence="2 3" key="1">
    <citation type="submission" date="2021-08" db="EMBL/GenBank/DDBJ databases">
        <title>Draft Genome Sequence of Phanerochaete sordida strain YK-624.</title>
        <authorList>
            <person name="Mori T."/>
            <person name="Dohra H."/>
            <person name="Suzuki T."/>
            <person name="Kawagishi H."/>
            <person name="Hirai H."/>
        </authorList>
    </citation>
    <scope>NUCLEOTIDE SEQUENCE [LARGE SCALE GENOMIC DNA]</scope>
    <source>
        <strain evidence="2 3">YK-624</strain>
    </source>
</reference>
<feature type="region of interest" description="Disordered" evidence="1">
    <location>
        <begin position="58"/>
        <end position="82"/>
    </location>
</feature>
<evidence type="ECO:0000313" key="3">
    <source>
        <dbReference type="Proteomes" id="UP000703269"/>
    </source>
</evidence>
<dbReference type="Proteomes" id="UP000703269">
    <property type="component" value="Unassembled WGS sequence"/>
</dbReference>
<accession>A0A9P3G764</accession>
<organism evidence="2 3">
    <name type="scientific">Phanerochaete sordida</name>
    <dbReference type="NCBI Taxonomy" id="48140"/>
    <lineage>
        <taxon>Eukaryota</taxon>
        <taxon>Fungi</taxon>
        <taxon>Dikarya</taxon>
        <taxon>Basidiomycota</taxon>
        <taxon>Agaricomycotina</taxon>
        <taxon>Agaricomycetes</taxon>
        <taxon>Polyporales</taxon>
        <taxon>Phanerochaetaceae</taxon>
        <taxon>Phanerochaete</taxon>
    </lineage>
</organism>
<keyword evidence="3" id="KW-1185">Reference proteome</keyword>